<dbReference type="GO" id="GO:0005789">
    <property type="term" value="C:endoplasmic reticulum membrane"/>
    <property type="evidence" value="ECO:0007669"/>
    <property type="project" value="UniProtKB-SubCell"/>
</dbReference>
<evidence type="ECO:0000256" key="7">
    <source>
        <dbReference type="ARBA" id="ARBA00045246"/>
    </source>
</evidence>
<evidence type="ECO:0000256" key="1">
    <source>
        <dbReference type="ARBA" id="ARBA00001182"/>
    </source>
</evidence>
<feature type="region of interest" description="Disordered" evidence="8">
    <location>
        <begin position="372"/>
        <end position="400"/>
    </location>
</feature>
<dbReference type="PANTHER" id="PTHR46426:SF1">
    <property type="entry name" value="PROTEIN DISULFIDE-ISOMERASE TMX3"/>
    <property type="match status" value="1"/>
</dbReference>
<keyword evidence="4 9" id="KW-0812">Transmembrane</keyword>
<accession>A0AAE0Q4Z0</accession>
<comment type="catalytic activity">
    <reaction evidence="1">
        <text>Catalyzes the rearrangement of -S-S- bonds in proteins.</text>
        <dbReference type="EC" id="5.3.4.1"/>
    </reaction>
</comment>
<feature type="signal peptide" evidence="10">
    <location>
        <begin position="1"/>
        <end position="21"/>
    </location>
</feature>
<feature type="chain" id="PRO_5042167217" description="protein disulfide-isomerase" evidence="10">
    <location>
        <begin position="22"/>
        <end position="400"/>
    </location>
</feature>
<name>A0AAE0Q4Z0_9TELE</name>
<keyword evidence="5 9" id="KW-1133">Transmembrane helix</keyword>
<organism evidence="12 13">
    <name type="scientific">Hemibagrus guttatus</name>
    <dbReference type="NCBI Taxonomy" id="175788"/>
    <lineage>
        <taxon>Eukaryota</taxon>
        <taxon>Metazoa</taxon>
        <taxon>Chordata</taxon>
        <taxon>Craniata</taxon>
        <taxon>Vertebrata</taxon>
        <taxon>Euteleostomi</taxon>
        <taxon>Actinopterygii</taxon>
        <taxon>Neopterygii</taxon>
        <taxon>Teleostei</taxon>
        <taxon>Ostariophysi</taxon>
        <taxon>Siluriformes</taxon>
        <taxon>Bagridae</taxon>
        <taxon>Hemibagrus</taxon>
    </lineage>
</organism>
<dbReference type="InterPro" id="IPR013766">
    <property type="entry name" value="Thioredoxin_domain"/>
</dbReference>
<comment type="subcellular location">
    <subcellularLocation>
        <location evidence="2">Endoplasmic reticulum membrane</location>
        <topology evidence="2">Single-pass membrane protein</topology>
    </subcellularLocation>
</comment>
<feature type="transmembrane region" description="Helical" evidence="9">
    <location>
        <begin position="342"/>
        <end position="365"/>
    </location>
</feature>
<dbReference type="PANTHER" id="PTHR46426">
    <property type="entry name" value="PROTEIN DISULFIDE-ISOMERASE TMX3"/>
    <property type="match status" value="1"/>
</dbReference>
<dbReference type="Proteomes" id="UP001274896">
    <property type="component" value="Unassembled WGS sequence"/>
</dbReference>
<dbReference type="InterPro" id="IPR036249">
    <property type="entry name" value="Thioredoxin-like_sf"/>
</dbReference>
<evidence type="ECO:0000259" key="11">
    <source>
        <dbReference type="PROSITE" id="PS51352"/>
    </source>
</evidence>
<evidence type="ECO:0000256" key="5">
    <source>
        <dbReference type="ARBA" id="ARBA00022989"/>
    </source>
</evidence>
<gene>
    <name evidence="12" type="ORF">QTP70_032828</name>
</gene>
<dbReference type="InterPro" id="IPR017937">
    <property type="entry name" value="Thioredoxin_CS"/>
</dbReference>
<evidence type="ECO:0000313" key="13">
    <source>
        <dbReference type="Proteomes" id="UP001274896"/>
    </source>
</evidence>
<dbReference type="PROSITE" id="PS00194">
    <property type="entry name" value="THIOREDOXIN_1"/>
    <property type="match status" value="1"/>
</dbReference>
<dbReference type="PROSITE" id="PS51352">
    <property type="entry name" value="THIOREDOXIN_2"/>
    <property type="match status" value="1"/>
</dbReference>
<dbReference type="AlphaFoldDB" id="A0AAE0Q4Z0"/>
<evidence type="ECO:0000256" key="10">
    <source>
        <dbReference type="SAM" id="SignalP"/>
    </source>
</evidence>
<evidence type="ECO:0000256" key="2">
    <source>
        <dbReference type="ARBA" id="ARBA00004389"/>
    </source>
</evidence>
<dbReference type="EMBL" id="JAUCMX010000022">
    <property type="protein sequence ID" value="KAK3513927.1"/>
    <property type="molecule type" value="Genomic_DNA"/>
</dbReference>
<proteinExistence type="predicted"/>
<dbReference type="GO" id="GO:0009986">
    <property type="term" value="C:cell surface"/>
    <property type="evidence" value="ECO:0007669"/>
    <property type="project" value="TreeGrafter"/>
</dbReference>
<reference evidence="12" key="1">
    <citation type="submission" date="2023-06" db="EMBL/GenBank/DDBJ databases">
        <title>Male Hemibagrus guttatus genome.</title>
        <authorList>
            <person name="Bian C."/>
        </authorList>
    </citation>
    <scope>NUCLEOTIDE SEQUENCE</scope>
    <source>
        <strain evidence="12">Male_cb2023</strain>
        <tissue evidence="12">Muscle</tissue>
    </source>
</reference>
<keyword evidence="13" id="KW-1185">Reference proteome</keyword>
<sequence length="400" mass="45539">MATVRHFIFSVLVVSITLAEGYVEELDDRFKEMRKSEPWLVQFYAPWCEYCKTFDLIWYDVASELKSQGSHVSVGKMDSTVYTDAVTEFRIRGYPSIIFPFVRALSSVRLFQNVLSRHQIFFLYVGGRSPLKGQFYKVASEFILYNYFFSATVDALPQAVTLQDVPSIAVFKDGSYDIYDEERDGNLSSWVDRERFPGYFLMDSFSLYQMGERTKLVAVAVVDEKNPSAESIRYKNLVETVAMEYRDEYRTSFQFGYVDGNDYINGVIMDKLPMPSLIVMNMSVDGYYLPGSTIETIEAFVQFLDSILTGRSELLGGNGFLRQIKRLYYRATSAVKTSFASAPFGTCFLISLPLVVIGFIVVGICTAERVDDEKADDGARPTVTRRKRAALKHSEAKKKD</sequence>
<dbReference type="Pfam" id="PF13848">
    <property type="entry name" value="Thioredoxin_6"/>
    <property type="match status" value="1"/>
</dbReference>
<keyword evidence="6 9" id="KW-0472">Membrane</keyword>
<evidence type="ECO:0000256" key="3">
    <source>
        <dbReference type="ARBA" id="ARBA00012723"/>
    </source>
</evidence>
<dbReference type="GO" id="GO:0003756">
    <property type="term" value="F:protein disulfide isomerase activity"/>
    <property type="evidence" value="ECO:0007669"/>
    <property type="project" value="UniProtKB-EC"/>
</dbReference>
<dbReference type="Pfam" id="PF00085">
    <property type="entry name" value="Thioredoxin"/>
    <property type="match status" value="1"/>
</dbReference>
<dbReference type="SUPFAM" id="SSF52833">
    <property type="entry name" value="Thioredoxin-like"/>
    <property type="match status" value="1"/>
</dbReference>
<evidence type="ECO:0000256" key="8">
    <source>
        <dbReference type="SAM" id="MobiDB-lite"/>
    </source>
</evidence>
<evidence type="ECO:0000256" key="9">
    <source>
        <dbReference type="SAM" id="Phobius"/>
    </source>
</evidence>
<protein>
    <recommendedName>
        <fullName evidence="3">protein disulfide-isomerase</fullName>
        <ecNumber evidence="3">5.3.4.1</ecNumber>
    </recommendedName>
</protein>
<feature type="domain" description="Thioredoxin" evidence="11">
    <location>
        <begin position="12"/>
        <end position="144"/>
    </location>
</feature>
<evidence type="ECO:0000256" key="4">
    <source>
        <dbReference type="ARBA" id="ARBA00022692"/>
    </source>
</evidence>
<dbReference type="EC" id="5.3.4.1" evidence="3"/>
<comment type="caution">
    <text evidence="12">The sequence shown here is derived from an EMBL/GenBank/DDBJ whole genome shotgun (WGS) entry which is preliminary data.</text>
</comment>
<keyword evidence="10" id="KW-0732">Signal</keyword>
<evidence type="ECO:0000313" key="12">
    <source>
        <dbReference type="EMBL" id="KAK3513927.1"/>
    </source>
</evidence>
<dbReference type="Gene3D" id="3.40.30.10">
    <property type="entry name" value="Glutaredoxin"/>
    <property type="match status" value="1"/>
</dbReference>
<comment type="function">
    <text evidence="7">Probable disulfide isomerase, which participates in the folding of proteins containing disulfide bonds. May act as a dithiol oxidase. Acts as a regulator of endoplasmic reticulum-mitochondria contact sites via its ability to regulate redox signals.</text>
</comment>
<evidence type="ECO:0000256" key="6">
    <source>
        <dbReference type="ARBA" id="ARBA00023136"/>
    </source>
</evidence>
<dbReference type="InterPro" id="IPR052250">
    <property type="entry name" value="PDI_TMX3"/>
</dbReference>